<dbReference type="Pfam" id="PF22964">
    <property type="entry name" value="ZER1-like_2nd"/>
    <property type="match status" value="1"/>
</dbReference>
<dbReference type="GeneID" id="105900522"/>
<dbReference type="SUPFAM" id="SSF48371">
    <property type="entry name" value="ARM repeat"/>
    <property type="match status" value="1"/>
</dbReference>
<gene>
    <name evidence="5" type="primary">zyg11l</name>
</gene>
<evidence type="ECO:0000313" key="5">
    <source>
        <dbReference type="RefSeq" id="XP_012683294.1"/>
    </source>
</evidence>
<dbReference type="InterPro" id="IPR016024">
    <property type="entry name" value="ARM-type_fold"/>
</dbReference>
<name>A0A6P3VWZ7_CLUHA</name>
<evidence type="ECO:0000256" key="2">
    <source>
        <dbReference type="ARBA" id="ARBA00022786"/>
    </source>
</evidence>
<dbReference type="InterPro" id="IPR051341">
    <property type="entry name" value="Zyg-11_UBL_adapter"/>
</dbReference>
<dbReference type="SUPFAM" id="SSF52047">
    <property type="entry name" value="RNI-like"/>
    <property type="match status" value="1"/>
</dbReference>
<evidence type="ECO:0000256" key="1">
    <source>
        <dbReference type="ARBA" id="ARBA00009420"/>
    </source>
</evidence>
<dbReference type="PANTHER" id="PTHR12904">
    <property type="match status" value="1"/>
</dbReference>
<proteinExistence type="inferred from homology"/>
<accession>A0A6P3VWZ7</accession>
<dbReference type="InterPro" id="IPR011989">
    <property type="entry name" value="ARM-like"/>
</dbReference>
<comment type="similarity">
    <text evidence="1">Belongs to the zyg-11 family.</text>
</comment>
<organism evidence="4 5">
    <name type="scientific">Clupea harengus</name>
    <name type="common">Atlantic herring</name>
    <dbReference type="NCBI Taxonomy" id="7950"/>
    <lineage>
        <taxon>Eukaryota</taxon>
        <taxon>Metazoa</taxon>
        <taxon>Chordata</taxon>
        <taxon>Craniata</taxon>
        <taxon>Vertebrata</taxon>
        <taxon>Euteleostomi</taxon>
        <taxon>Actinopterygii</taxon>
        <taxon>Neopterygii</taxon>
        <taxon>Teleostei</taxon>
        <taxon>Clupei</taxon>
        <taxon>Clupeiformes</taxon>
        <taxon>Clupeoidei</taxon>
        <taxon>Clupeidae</taxon>
        <taxon>Clupea</taxon>
    </lineage>
</organism>
<dbReference type="RefSeq" id="XP_012683294.1">
    <property type="nucleotide sequence ID" value="XM_012827840.3"/>
</dbReference>
<evidence type="ECO:0000259" key="3">
    <source>
        <dbReference type="Pfam" id="PF22964"/>
    </source>
</evidence>
<dbReference type="Proteomes" id="UP000515152">
    <property type="component" value="Chromosome 25"/>
</dbReference>
<dbReference type="InterPro" id="IPR055142">
    <property type="entry name" value="ZER1-like_C"/>
</dbReference>
<feature type="domain" description="Protein zer-1 homolog-like C-terminal" evidence="3">
    <location>
        <begin position="365"/>
        <end position="717"/>
    </location>
</feature>
<dbReference type="Gene3D" id="1.25.10.10">
    <property type="entry name" value="Leucine-rich Repeat Variant"/>
    <property type="match status" value="1"/>
</dbReference>
<keyword evidence="2" id="KW-0833">Ubl conjugation pathway</keyword>
<dbReference type="OrthoDB" id="120976at2759"/>
<dbReference type="AlphaFoldDB" id="A0A6P3VWZ7"/>
<reference evidence="5" key="1">
    <citation type="submission" date="2025-08" db="UniProtKB">
        <authorList>
            <consortium name="RefSeq"/>
        </authorList>
    </citation>
    <scope>IDENTIFICATION</scope>
</reference>
<keyword evidence="4" id="KW-1185">Reference proteome</keyword>
<dbReference type="PANTHER" id="PTHR12904:SF22">
    <property type="entry name" value="ZYG-11 FAMILY MEMBER B, CELL CYCLE REGULATOR"/>
    <property type="match status" value="1"/>
</dbReference>
<protein>
    <submittedName>
        <fullName evidence="5">Protein zyg-11 homolog</fullName>
    </submittedName>
</protein>
<dbReference type="CTD" id="567429"/>
<dbReference type="GO" id="GO:0031462">
    <property type="term" value="C:Cul2-RING ubiquitin ligase complex"/>
    <property type="evidence" value="ECO:0007669"/>
    <property type="project" value="TreeGrafter"/>
</dbReference>
<dbReference type="KEGG" id="char:105900522"/>
<dbReference type="InterPro" id="IPR032675">
    <property type="entry name" value="LRR_dom_sf"/>
</dbReference>
<dbReference type="Gene3D" id="3.80.10.10">
    <property type="entry name" value="Ribonuclease Inhibitor"/>
    <property type="match status" value="1"/>
</dbReference>
<sequence length="729" mass="80745">MEEDNPVALADICLASVCHSLERLCVKREDGSLCFCHCPVFPQMLADQLLGKMAEDGVLNDRTIGVFRSYEHLRLRRVCLRASHLSAEAFRLATQPHRLQELDTSKVNGGLTVSDVLLSLTANKESRDNIQRLNLSGLEMGEGCLENKRLSFSSLPGLRTVLLAGTELDDSGLEDICTLPRLEVLDISSTRVTDLTPLLDCQATLKSLSAHGLRHLEMPATRLLLVLGRLEGLRHLDLSDDRLSNEGDGMVEKLLEKPVILPALVSLDVSGWRGITEASIEAFLEARPHMNFVGLLATGAGFSDFFTAKSNLKVAGEANINQISEALRRYCERECFIREAMVHLYSLTNDTEEPQPDVLKLVSMGMKNHEQSLHVQLVATACVFNLTTQDKTLGMPLELLRITVHQLLTAMRNFPNHEQLQKNCLLSLCNDRFLQDVRFDRFDAAKLVMAWLSSREDHTLQRMAVAIVSTLVSKLTTEETARLGAEAFIMEQLLSIVQQKASAGVVDSTLKFALSALWNLTDETPTACCHFIQCQGLELYTEVLESYYTESSVQQKVLGLLNNIAEVVELRADLMDEDLLEYVLTLLGGADVEVGVSYFAGGILANLTSTGVSAWTLDLDLHDSILTKLHSSILKWTPPQHEMVSYRSFQPFYPLLHSSQPTGVQLWAAWAVHLVCGQNASQYASMLQEEGGLDILKDLITHPDTHDDVRGLAESIVGISEQNLAKQAL</sequence>
<evidence type="ECO:0000313" key="4">
    <source>
        <dbReference type="Proteomes" id="UP000515152"/>
    </source>
</evidence>